<dbReference type="Proteomes" id="UP000006319">
    <property type="component" value="Unassembled WGS sequence"/>
</dbReference>
<sequence>MNIVHIYIIGCTLIQKRAPIKISICSYDSYNKLKVILESNDLVKLSYFKFNIDYIKNILKEKENPNYCLCHEYLEECVNTYKNMNSSSCSFYFLEDNNDVLCSELKKFNSYYSDLISDITLGEKLPNIDTGIRKVKLLDCQPTSESVSDVKTLPTALGTIAGASSILAFMDKYKNTREI</sequence>
<keyword evidence="2" id="KW-1185">Reference proteome</keyword>
<dbReference type="KEGG" id="pcy:PCYB_006660"/>
<dbReference type="VEuPathDB" id="PlasmoDB:PCYB_006660"/>
<proteinExistence type="predicted"/>
<evidence type="ECO:0000313" key="2">
    <source>
        <dbReference type="Proteomes" id="UP000006319"/>
    </source>
</evidence>
<evidence type="ECO:0000313" key="1">
    <source>
        <dbReference type="EMBL" id="GAB69917.1"/>
    </source>
</evidence>
<dbReference type="AlphaFoldDB" id="K6VKE9"/>
<reference evidence="1 2" key="1">
    <citation type="journal article" date="2012" name="Nat. Genet.">
        <title>Plasmodium cynomolgi genome sequences provide insight into Plasmodium vivax and the monkey malaria clade.</title>
        <authorList>
            <person name="Tachibana S."/>
            <person name="Sullivan S.A."/>
            <person name="Kawai S."/>
            <person name="Nakamura S."/>
            <person name="Kim H.R."/>
            <person name="Goto N."/>
            <person name="Arisue N."/>
            <person name="Palacpac N.M.Q."/>
            <person name="Honma H."/>
            <person name="Yagi M."/>
            <person name="Tougan T."/>
            <person name="Katakai Y."/>
            <person name="Kaneko O."/>
            <person name="Mita T."/>
            <person name="Kita K."/>
            <person name="Yasutomi Y."/>
            <person name="Sutton P.L."/>
            <person name="Shakhbatyan R."/>
            <person name="Horii T."/>
            <person name="Yasunaga T."/>
            <person name="Barnwell J.W."/>
            <person name="Escalante A.A."/>
            <person name="Carlton J.M."/>
            <person name="Tanabe K."/>
        </authorList>
    </citation>
    <scope>NUCLEOTIDE SEQUENCE [LARGE SCALE GENOMIC DNA]</scope>
    <source>
        <strain evidence="1 2">B</strain>
    </source>
</reference>
<gene>
    <name evidence="1" type="ORF">PCYB_006660</name>
</gene>
<dbReference type="RefSeq" id="XP_004228135.1">
    <property type="nucleotide sequence ID" value="XM_004228087.1"/>
</dbReference>
<organism evidence="1 2">
    <name type="scientific">Plasmodium cynomolgi (strain B)</name>
    <dbReference type="NCBI Taxonomy" id="1120755"/>
    <lineage>
        <taxon>Eukaryota</taxon>
        <taxon>Sar</taxon>
        <taxon>Alveolata</taxon>
        <taxon>Apicomplexa</taxon>
        <taxon>Aconoidasida</taxon>
        <taxon>Haemosporida</taxon>
        <taxon>Plasmodiidae</taxon>
        <taxon>Plasmodium</taxon>
        <taxon>Plasmodium (Plasmodium)</taxon>
    </lineage>
</organism>
<dbReference type="PhylomeDB" id="K6VKE9"/>
<accession>K6VKE9</accession>
<protein>
    <submittedName>
        <fullName evidence="1">Uncharacterized protein</fullName>
    </submittedName>
</protein>
<name>K6VKE9_PLACD</name>
<dbReference type="GeneID" id="14696459"/>
<dbReference type="EMBL" id="DF158159">
    <property type="protein sequence ID" value="GAB69917.1"/>
    <property type="molecule type" value="Genomic_DNA"/>
</dbReference>